<gene>
    <name evidence="2" type="ORF">BLM47_05950</name>
</gene>
<dbReference type="Gene3D" id="3.40.190.10">
    <property type="entry name" value="Periplasmic binding protein-like II"/>
    <property type="match status" value="2"/>
</dbReference>
<dbReference type="AlphaFoldDB" id="A0A2A6E176"/>
<dbReference type="EMBL" id="MOXJ01000011">
    <property type="protein sequence ID" value="PDO10682.1"/>
    <property type="molecule type" value="Genomic_DNA"/>
</dbReference>
<dbReference type="InterPro" id="IPR006059">
    <property type="entry name" value="SBP"/>
</dbReference>
<accession>A0A2A6E176</accession>
<evidence type="ECO:0000313" key="3">
    <source>
        <dbReference type="Proteomes" id="UP000243688"/>
    </source>
</evidence>
<sequence length="386" mass="42782">MSGCGQGSQKSASEGQSSPSASRAPSEQPKSNEPVTLNVATAGDTNMVELQEKLVGPEFVKQHPNVKINVVGTGPGDAGSAKIFEKLKAQKDAGKNEWDIDVAIVHQSIMEQLMKEDLLEQYVVHSANRNYVTSADSKNSLGTDVNGYVIPLFHSQVAIAYNPDKVNPVPSNFEELVAWIKAHPNRFGYNGIKNGMSGVAFMTAYTYWKSGDYKQLSLGPYDPKLEEKWPPILKELKSLPVTYTNGNNGTLDMLNRGEIDMGPVWVDMFLLWKSEGRMNPNYRMKIIDPGLPGQPMYVVVPKKAKNKDVALQYADFLTSPKIQASVIVEKYGWYPGIDASVVLPEVSEQGKKNLFTDITPEDLEKRVLSFPIVPYFKNLQTAYEKN</sequence>
<evidence type="ECO:0000256" key="1">
    <source>
        <dbReference type="SAM" id="MobiDB-lite"/>
    </source>
</evidence>
<feature type="region of interest" description="Disordered" evidence="1">
    <location>
        <begin position="1"/>
        <end position="34"/>
    </location>
</feature>
<proteinExistence type="predicted"/>
<comment type="caution">
    <text evidence="2">The sequence shown here is derived from an EMBL/GenBank/DDBJ whole genome shotgun (WGS) entry which is preliminary data.</text>
</comment>
<dbReference type="PANTHER" id="PTHR42779">
    <property type="entry name" value="PROTEIN YNJB"/>
    <property type="match status" value="1"/>
</dbReference>
<dbReference type="Pfam" id="PF13416">
    <property type="entry name" value="SBP_bac_8"/>
    <property type="match status" value="1"/>
</dbReference>
<reference evidence="2 3" key="1">
    <citation type="submission" date="2016-12" db="EMBL/GenBank/DDBJ databases">
        <title>Candidatus Reconcilibacillus cellulovorans genome.</title>
        <authorList>
            <person name="Kolinko S."/>
            <person name="Wu Y.-W."/>
            <person name="Tachea F."/>
            <person name="Denzel E."/>
            <person name="Hiras J."/>
            <person name="Baecker N."/>
            <person name="Chan L.J."/>
            <person name="Eichorst S.A."/>
            <person name="Frey D."/>
            <person name="Adams P.D."/>
            <person name="Pray T."/>
            <person name="Tanjore D."/>
            <person name="Petzold C.J."/>
            <person name="Gladden J.M."/>
            <person name="Simmons B.A."/>
            <person name="Singer S.W."/>
        </authorList>
    </citation>
    <scope>NUCLEOTIDE SEQUENCE [LARGE SCALE GENOMIC DNA]</scope>
    <source>
        <strain evidence="2">JTherm</strain>
    </source>
</reference>
<protein>
    <recommendedName>
        <fullName evidence="4">ABC transporter substrate-binding protein</fullName>
    </recommendedName>
</protein>
<dbReference type="PANTHER" id="PTHR42779:SF1">
    <property type="entry name" value="PROTEIN YNJB"/>
    <property type="match status" value="1"/>
</dbReference>
<dbReference type="Proteomes" id="UP000243688">
    <property type="component" value="Unassembled WGS sequence"/>
</dbReference>
<name>A0A2A6E176_9BACL</name>
<feature type="compositionally biased region" description="Low complexity" evidence="1">
    <location>
        <begin position="7"/>
        <end position="24"/>
    </location>
</feature>
<evidence type="ECO:0000313" key="2">
    <source>
        <dbReference type="EMBL" id="PDO10682.1"/>
    </source>
</evidence>
<dbReference type="SUPFAM" id="SSF53850">
    <property type="entry name" value="Periplasmic binding protein-like II"/>
    <property type="match status" value="1"/>
</dbReference>
<organism evidence="2 3">
    <name type="scientific">Candidatus Reconcilbacillus cellulovorans</name>
    <dbReference type="NCBI Taxonomy" id="1906605"/>
    <lineage>
        <taxon>Bacteria</taxon>
        <taxon>Bacillati</taxon>
        <taxon>Bacillota</taxon>
        <taxon>Bacilli</taxon>
        <taxon>Bacillales</taxon>
        <taxon>Paenibacillaceae</taxon>
        <taxon>Candidatus Reconcilbacillus</taxon>
    </lineage>
</organism>
<evidence type="ECO:0008006" key="4">
    <source>
        <dbReference type="Google" id="ProtNLM"/>
    </source>
</evidence>